<evidence type="ECO:0000313" key="2">
    <source>
        <dbReference type="EMBL" id="KAJ3438993.1"/>
    </source>
</evidence>
<protein>
    <submittedName>
        <fullName evidence="2">Uncharacterized protein</fullName>
    </submittedName>
</protein>
<comment type="caution">
    <text evidence="2">The sequence shown here is derived from an EMBL/GenBank/DDBJ whole genome shotgun (WGS) entry which is preliminary data.</text>
</comment>
<feature type="region of interest" description="Disordered" evidence="1">
    <location>
        <begin position="1"/>
        <end position="29"/>
    </location>
</feature>
<dbReference type="EMBL" id="JANTQA010000032">
    <property type="protein sequence ID" value="KAJ3438993.1"/>
    <property type="molecule type" value="Genomic_DNA"/>
</dbReference>
<sequence length="357" mass="41835">MNRESKNKVLDPNNQQNNNAKSRKKTKNHTRLEELINLNDGSISGITIEQLSQPNCPKRVQIHKSLLSDPFFPITKSEIDCYFLTKFNLCPHVQQNYTQSDWVLYSIEPQNFANTNLLDLCNKPEIKNRIDSISNYLIQKLISSKELIQGLDTNTIENISEPPKKIIILKSSIDKMGIKYKGSPRMIERGLIFFFNVRFNLFNQTGFNRLKMCFTPKIDSQVPPTQTRKNPIKKKKKIIFPRLDNYLVSKTKTISTFPSFHNKTFRKRKHPSNFANSLICFKKDCNFQFNIPNHLKNPQTDTNLMEIYQTKLKKSQNIVFQNSRKSLKELQQELVFTLIHLKKKNYILKKKQKDSVF</sequence>
<evidence type="ECO:0000256" key="1">
    <source>
        <dbReference type="SAM" id="MobiDB-lite"/>
    </source>
</evidence>
<name>A0AAV7ZFH0_9EUKA</name>
<dbReference type="AlphaFoldDB" id="A0AAV7ZFH0"/>
<dbReference type="Proteomes" id="UP001146793">
    <property type="component" value="Unassembled WGS sequence"/>
</dbReference>
<accession>A0AAV7ZFH0</accession>
<proteinExistence type="predicted"/>
<organism evidence="2 3">
    <name type="scientific">Anaeramoeba flamelloides</name>
    <dbReference type="NCBI Taxonomy" id="1746091"/>
    <lineage>
        <taxon>Eukaryota</taxon>
        <taxon>Metamonada</taxon>
        <taxon>Anaeramoebidae</taxon>
        <taxon>Anaeramoeba</taxon>
    </lineage>
</organism>
<reference evidence="2" key="1">
    <citation type="submission" date="2022-08" db="EMBL/GenBank/DDBJ databases">
        <title>Novel sulphate-reducing endosymbionts in the free-living metamonad Anaeramoeba.</title>
        <authorList>
            <person name="Jerlstrom-Hultqvist J."/>
            <person name="Cepicka I."/>
            <person name="Gallot-Lavallee L."/>
            <person name="Salas-Leiva D."/>
            <person name="Curtis B.A."/>
            <person name="Zahonova K."/>
            <person name="Pipaliya S."/>
            <person name="Dacks J."/>
            <person name="Roger A.J."/>
        </authorList>
    </citation>
    <scope>NUCLEOTIDE SEQUENCE</scope>
    <source>
        <strain evidence="2">Busselton2</strain>
    </source>
</reference>
<evidence type="ECO:0000313" key="3">
    <source>
        <dbReference type="Proteomes" id="UP001146793"/>
    </source>
</evidence>
<gene>
    <name evidence="2" type="ORF">M0812_15008</name>
</gene>